<gene>
    <name evidence="2" type="ORF">R3P38DRAFT_2959870</name>
</gene>
<keyword evidence="1" id="KW-0732">Signal</keyword>
<evidence type="ECO:0000256" key="1">
    <source>
        <dbReference type="SAM" id="SignalP"/>
    </source>
</evidence>
<feature type="signal peptide" evidence="1">
    <location>
        <begin position="1"/>
        <end position="16"/>
    </location>
</feature>
<protein>
    <recommendedName>
        <fullName evidence="4">Secreted protein</fullName>
    </recommendedName>
</protein>
<feature type="chain" id="PRO_5043407244" description="Secreted protein" evidence="1">
    <location>
        <begin position="17"/>
        <end position="102"/>
    </location>
</feature>
<dbReference type="EMBL" id="JAWWNJ010000037">
    <property type="protein sequence ID" value="KAK7022184.1"/>
    <property type="molecule type" value="Genomic_DNA"/>
</dbReference>
<comment type="caution">
    <text evidence="2">The sequence shown here is derived from an EMBL/GenBank/DDBJ whole genome shotgun (WGS) entry which is preliminary data.</text>
</comment>
<reference evidence="2 3" key="1">
    <citation type="journal article" date="2024" name="J Genomics">
        <title>Draft genome sequencing and assembly of Favolaschia claudopus CIRM-BRFM 2984 isolated from oak limbs.</title>
        <authorList>
            <person name="Navarro D."/>
            <person name="Drula E."/>
            <person name="Chaduli D."/>
            <person name="Cazenave R."/>
            <person name="Ahrendt S."/>
            <person name="Wang J."/>
            <person name="Lipzen A."/>
            <person name="Daum C."/>
            <person name="Barry K."/>
            <person name="Grigoriev I.V."/>
            <person name="Favel A."/>
            <person name="Rosso M.N."/>
            <person name="Martin F."/>
        </authorList>
    </citation>
    <scope>NUCLEOTIDE SEQUENCE [LARGE SCALE GENOMIC DNA]</scope>
    <source>
        <strain evidence="2 3">CIRM-BRFM 2984</strain>
    </source>
</reference>
<evidence type="ECO:0000313" key="3">
    <source>
        <dbReference type="Proteomes" id="UP001362999"/>
    </source>
</evidence>
<organism evidence="2 3">
    <name type="scientific">Favolaschia claudopus</name>
    <dbReference type="NCBI Taxonomy" id="2862362"/>
    <lineage>
        <taxon>Eukaryota</taxon>
        <taxon>Fungi</taxon>
        <taxon>Dikarya</taxon>
        <taxon>Basidiomycota</taxon>
        <taxon>Agaricomycotina</taxon>
        <taxon>Agaricomycetes</taxon>
        <taxon>Agaricomycetidae</taxon>
        <taxon>Agaricales</taxon>
        <taxon>Marasmiineae</taxon>
        <taxon>Mycenaceae</taxon>
        <taxon>Favolaschia</taxon>
    </lineage>
</organism>
<evidence type="ECO:0008006" key="4">
    <source>
        <dbReference type="Google" id="ProtNLM"/>
    </source>
</evidence>
<proteinExistence type="predicted"/>
<name>A0AAW0BB68_9AGAR</name>
<keyword evidence="3" id="KW-1185">Reference proteome</keyword>
<accession>A0AAW0BB68</accession>
<dbReference type="AlphaFoldDB" id="A0AAW0BB68"/>
<evidence type="ECO:0000313" key="2">
    <source>
        <dbReference type="EMBL" id="KAK7022184.1"/>
    </source>
</evidence>
<sequence length="102" mass="11404">MLVAQCLCTAPTLASALLLPWCMMGRIRLCTAVCCARGEPSSPSFLSHFTPFLPHLFPPQLASTHRTLRPSLLVLLCGTVRSRRSEGWWHRRRLSLPCLLSC</sequence>
<dbReference type="Proteomes" id="UP001362999">
    <property type="component" value="Unassembled WGS sequence"/>
</dbReference>
<feature type="non-terminal residue" evidence="2">
    <location>
        <position position="102"/>
    </location>
</feature>